<evidence type="ECO:0000313" key="10">
    <source>
        <dbReference type="Proteomes" id="UP000315700"/>
    </source>
</evidence>
<keyword evidence="10" id="KW-1185">Reference proteome</keyword>
<gene>
    <name evidence="9" type="primary">luxQ_4</name>
    <name evidence="9" type="ORF">Pan44_21900</name>
</gene>
<dbReference type="InterPro" id="IPR003594">
    <property type="entry name" value="HATPase_dom"/>
</dbReference>
<dbReference type="SUPFAM" id="SSF52172">
    <property type="entry name" value="CheY-like"/>
    <property type="match status" value="1"/>
</dbReference>
<dbReference type="GO" id="GO:0000155">
    <property type="term" value="F:phosphorelay sensor kinase activity"/>
    <property type="evidence" value="ECO:0007669"/>
    <property type="project" value="InterPro"/>
</dbReference>
<dbReference type="Gene3D" id="3.40.50.2300">
    <property type="match status" value="1"/>
</dbReference>
<comment type="catalytic activity">
    <reaction evidence="1">
        <text>ATP + protein L-histidine = ADP + protein N-phospho-L-histidine.</text>
        <dbReference type="EC" id="2.7.13.3"/>
    </reaction>
</comment>
<dbReference type="Gene3D" id="3.30.565.10">
    <property type="entry name" value="Histidine kinase-like ATPase, C-terminal domain"/>
    <property type="match status" value="1"/>
</dbReference>
<proteinExistence type="predicted"/>
<keyword evidence="4 9" id="KW-0808">Transferase</keyword>
<evidence type="ECO:0000256" key="2">
    <source>
        <dbReference type="ARBA" id="ARBA00012438"/>
    </source>
</evidence>
<evidence type="ECO:0000259" key="7">
    <source>
        <dbReference type="PROSITE" id="PS50109"/>
    </source>
</evidence>
<dbReference type="InParanoid" id="A0A517SDF8"/>
<dbReference type="Pfam" id="PF00512">
    <property type="entry name" value="HisKA"/>
    <property type="match status" value="1"/>
</dbReference>
<evidence type="ECO:0000256" key="6">
    <source>
        <dbReference type="PROSITE-ProRule" id="PRU00169"/>
    </source>
</evidence>
<dbReference type="KEGG" id="ccos:Pan44_21900"/>
<evidence type="ECO:0000256" key="3">
    <source>
        <dbReference type="ARBA" id="ARBA00022553"/>
    </source>
</evidence>
<dbReference type="EC" id="2.7.13.3" evidence="2"/>
<dbReference type="SMART" id="SM00448">
    <property type="entry name" value="REC"/>
    <property type="match status" value="1"/>
</dbReference>
<dbReference type="SUPFAM" id="SSF55874">
    <property type="entry name" value="ATPase domain of HSP90 chaperone/DNA topoisomerase II/histidine kinase"/>
    <property type="match status" value="1"/>
</dbReference>
<dbReference type="InterPro" id="IPR003661">
    <property type="entry name" value="HisK_dim/P_dom"/>
</dbReference>
<dbReference type="EMBL" id="CP036271">
    <property type="protein sequence ID" value="QDT54163.1"/>
    <property type="molecule type" value="Genomic_DNA"/>
</dbReference>
<dbReference type="PANTHER" id="PTHR43547:SF2">
    <property type="entry name" value="HYBRID SIGNAL TRANSDUCTION HISTIDINE KINASE C"/>
    <property type="match status" value="1"/>
</dbReference>
<dbReference type="OrthoDB" id="9809348at2"/>
<dbReference type="AlphaFoldDB" id="A0A517SDF8"/>
<dbReference type="Pfam" id="PF02518">
    <property type="entry name" value="HATPase_c"/>
    <property type="match status" value="1"/>
</dbReference>
<evidence type="ECO:0000256" key="1">
    <source>
        <dbReference type="ARBA" id="ARBA00000085"/>
    </source>
</evidence>
<name>A0A517SDF8_9PLAN</name>
<dbReference type="FunFam" id="3.30.565.10:FF:000006">
    <property type="entry name" value="Sensor histidine kinase WalK"/>
    <property type="match status" value="1"/>
</dbReference>
<dbReference type="PANTHER" id="PTHR43547">
    <property type="entry name" value="TWO-COMPONENT HISTIDINE KINASE"/>
    <property type="match status" value="1"/>
</dbReference>
<dbReference type="Gene3D" id="1.10.287.130">
    <property type="match status" value="1"/>
</dbReference>
<dbReference type="InterPro" id="IPR011006">
    <property type="entry name" value="CheY-like_superfamily"/>
</dbReference>
<keyword evidence="5 9" id="KW-0418">Kinase</keyword>
<dbReference type="InterPro" id="IPR005467">
    <property type="entry name" value="His_kinase_dom"/>
</dbReference>
<protein>
    <recommendedName>
        <fullName evidence="2">histidine kinase</fullName>
        <ecNumber evidence="2">2.7.13.3</ecNumber>
    </recommendedName>
</protein>
<dbReference type="SUPFAM" id="SSF47384">
    <property type="entry name" value="Homodimeric domain of signal transducing histidine kinase"/>
    <property type="match status" value="1"/>
</dbReference>
<dbReference type="SMART" id="SM00388">
    <property type="entry name" value="HisKA"/>
    <property type="match status" value="1"/>
</dbReference>
<dbReference type="CDD" id="cd00082">
    <property type="entry name" value="HisKA"/>
    <property type="match status" value="1"/>
</dbReference>
<dbReference type="PRINTS" id="PR00344">
    <property type="entry name" value="BCTRLSENSOR"/>
</dbReference>
<dbReference type="Proteomes" id="UP000315700">
    <property type="component" value="Chromosome"/>
</dbReference>
<dbReference type="CDD" id="cd00075">
    <property type="entry name" value="HATPase"/>
    <property type="match status" value="1"/>
</dbReference>
<dbReference type="SMART" id="SM00387">
    <property type="entry name" value="HATPase_c"/>
    <property type="match status" value="1"/>
</dbReference>
<dbReference type="Pfam" id="PF00072">
    <property type="entry name" value="Response_reg"/>
    <property type="match status" value="1"/>
</dbReference>
<feature type="modified residue" description="4-aspartylphosphate" evidence="6">
    <location>
        <position position="450"/>
    </location>
</feature>
<dbReference type="InterPro" id="IPR004358">
    <property type="entry name" value="Sig_transdc_His_kin-like_C"/>
</dbReference>
<accession>A0A517SDF8</accession>
<organism evidence="9 10">
    <name type="scientific">Caulifigura coniformis</name>
    <dbReference type="NCBI Taxonomy" id="2527983"/>
    <lineage>
        <taxon>Bacteria</taxon>
        <taxon>Pseudomonadati</taxon>
        <taxon>Planctomycetota</taxon>
        <taxon>Planctomycetia</taxon>
        <taxon>Planctomycetales</taxon>
        <taxon>Planctomycetaceae</taxon>
        <taxon>Caulifigura</taxon>
    </lineage>
</organism>
<evidence type="ECO:0000256" key="5">
    <source>
        <dbReference type="ARBA" id="ARBA00022777"/>
    </source>
</evidence>
<sequence>MTASSHALDHRVLLLTPTRRDAETSKALLADHGIESEICRNINVLCEEAARGAGALLVTQEAIFSSTDQCLTKLVQGQPSWSDYPLIVLTPAGPQSAADIAALAAVGHMLLLQRPLQIGMLISTVQAALRDRARQYLVRDHLAEQEAYAAALRESDRRKDEFLAVLAHELRNPLAPLRTGIDLLLLENQARDDDLIPMMSRQTSHMVRLIDDLLDLSRISQGKLTLRTSTVSLGEVIGNAVEATRQQIESAGHQLHVAVSGPLHVTGDPVRLTQVFANLLSNAAKYTEQGGQIHLASERVQEKAVVRVRDTGLGIPPEMLSRVFEMFAQVDSSLGRAGGGLGIGLTLVRQLVEMHQGSIRVASDGLGCGSEFTVELPTVAGMPRSGAVRGPEFGSRGPSMNVVVADDNVDAAETLAMLLRQLGHHVRIVHDGQQAVEVVCRNRPELAIIDIGMPVLTGYDAATRIREQLGSRNGVYLAALTGWGQEEDRRRALDAGFDAHMVKPVETSRLASLIEAARRGVSS</sequence>
<reference evidence="9 10" key="1">
    <citation type="submission" date="2019-02" db="EMBL/GenBank/DDBJ databases">
        <title>Deep-cultivation of Planctomycetes and their phenomic and genomic characterization uncovers novel biology.</title>
        <authorList>
            <person name="Wiegand S."/>
            <person name="Jogler M."/>
            <person name="Boedeker C."/>
            <person name="Pinto D."/>
            <person name="Vollmers J."/>
            <person name="Rivas-Marin E."/>
            <person name="Kohn T."/>
            <person name="Peeters S.H."/>
            <person name="Heuer A."/>
            <person name="Rast P."/>
            <person name="Oberbeckmann S."/>
            <person name="Bunk B."/>
            <person name="Jeske O."/>
            <person name="Meyerdierks A."/>
            <person name="Storesund J.E."/>
            <person name="Kallscheuer N."/>
            <person name="Luecker S."/>
            <person name="Lage O.M."/>
            <person name="Pohl T."/>
            <person name="Merkel B.J."/>
            <person name="Hornburger P."/>
            <person name="Mueller R.-W."/>
            <person name="Bruemmer F."/>
            <person name="Labrenz M."/>
            <person name="Spormann A.M."/>
            <person name="Op den Camp H."/>
            <person name="Overmann J."/>
            <person name="Amann R."/>
            <person name="Jetten M.S.M."/>
            <person name="Mascher T."/>
            <person name="Medema M.H."/>
            <person name="Devos D.P."/>
            <person name="Kaster A.-K."/>
            <person name="Ovreas L."/>
            <person name="Rohde M."/>
            <person name="Galperin M.Y."/>
            <person name="Jogler C."/>
        </authorList>
    </citation>
    <scope>NUCLEOTIDE SEQUENCE [LARGE SCALE GENOMIC DNA]</scope>
    <source>
        <strain evidence="9 10">Pan44</strain>
    </source>
</reference>
<evidence type="ECO:0000259" key="8">
    <source>
        <dbReference type="PROSITE" id="PS50110"/>
    </source>
</evidence>
<keyword evidence="3 6" id="KW-0597">Phosphoprotein</keyword>
<dbReference type="PROSITE" id="PS50110">
    <property type="entry name" value="RESPONSE_REGULATORY"/>
    <property type="match status" value="1"/>
</dbReference>
<dbReference type="PROSITE" id="PS50109">
    <property type="entry name" value="HIS_KIN"/>
    <property type="match status" value="1"/>
</dbReference>
<dbReference type="InterPro" id="IPR036890">
    <property type="entry name" value="HATPase_C_sf"/>
</dbReference>
<dbReference type="RefSeq" id="WP_145029973.1">
    <property type="nucleotide sequence ID" value="NZ_CP036271.1"/>
</dbReference>
<dbReference type="InterPro" id="IPR001789">
    <property type="entry name" value="Sig_transdc_resp-reg_receiver"/>
</dbReference>
<dbReference type="CDD" id="cd17580">
    <property type="entry name" value="REC_2_DhkD-like"/>
    <property type="match status" value="1"/>
</dbReference>
<feature type="domain" description="Response regulatory" evidence="8">
    <location>
        <begin position="401"/>
        <end position="518"/>
    </location>
</feature>
<feature type="domain" description="Histidine kinase" evidence="7">
    <location>
        <begin position="165"/>
        <end position="380"/>
    </location>
</feature>
<evidence type="ECO:0000313" key="9">
    <source>
        <dbReference type="EMBL" id="QDT54163.1"/>
    </source>
</evidence>
<dbReference type="InterPro" id="IPR036097">
    <property type="entry name" value="HisK_dim/P_sf"/>
</dbReference>
<evidence type="ECO:0000256" key="4">
    <source>
        <dbReference type="ARBA" id="ARBA00022679"/>
    </source>
</evidence>